<keyword evidence="3" id="KW-1185">Reference proteome</keyword>
<name>A0A2W1LDW7_9BACL</name>
<keyword evidence="1" id="KW-0812">Transmembrane</keyword>
<proteinExistence type="predicted"/>
<keyword evidence="1" id="KW-1133">Transmembrane helix</keyword>
<evidence type="ECO:0000313" key="3">
    <source>
        <dbReference type="Proteomes" id="UP000249522"/>
    </source>
</evidence>
<feature type="transmembrane region" description="Helical" evidence="1">
    <location>
        <begin position="106"/>
        <end position="128"/>
    </location>
</feature>
<organism evidence="2 3">
    <name type="scientific">Paenibacillus sambharensis</name>
    <dbReference type="NCBI Taxonomy" id="1803190"/>
    <lineage>
        <taxon>Bacteria</taxon>
        <taxon>Bacillati</taxon>
        <taxon>Bacillota</taxon>
        <taxon>Bacilli</taxon>
        <taxon>Bacillales</taxon>
        <taxon>Paenibacillaceae</taxon>
        <taxon>Paenibacillus</taxon>
    </lineage>
</organism>
<feature type="transmembrane region" description="Helical" evidence="1">
    <location>
        <begin position="25"/>
        <end position="42"/>
    </location>
</feature>
<dbReference type="OrthoDB" id="292264at2"/>
<comment type="caution">
    <text evidence="2">The sequence shown here is derived from an EMBL/GenBank/DDBJ whole genome shotgun (WGS) entry which is preliminary data.</text>
</comment>
<accession>A0A2W1LDW7</accession>
<protein>
    <submittedName>
        <fullName evidence="2">Uncharacterized protein</fullName>
    </submittedName>
</protein>
<dbReference type="Proteomes" id="UP000249522">
    <property type="component" value="Unassembled WGS sequence"/>
</dbReference>
<dbReference type="EMBL" id="QKRB01000041">
    <property type="protein sequence ID" value="PZD96270.1"/>
    <property type="molecule type" value="Genomic_DNA"/>
</dbReference>
<dbReference type="RefSeq" id="WP_111146268.1">
    <property type="nucleotide sequence ID" value="NZ_QKRB01000041.1"/>
</dbReference>
<reference evidence="2 3" key="1">
    <citation type="submission" date="2018-06" db="EMBL/GenBank/DDBJ databases">
        <title>Paenibacillus imtechensis sp. nov.</title>
        <authorList>
            <person name="Pinnaka A.K."/>
            <person name="Singh H."/>
            <person name="Kaur M."/>
        </authorList>
    </citation>
    <scope>NUCLEOTIDE SEQUENCE [LARGE SCALE GENOMIC DNA]</scope>
    <source>
        <strain evidence="2 3">SMB1</strain>
    </source>
</reference>
<evidence type="ECO:0000313" key="2">
    <source>
        <dbReference type="EMBL" id="PZD96270.1"/>
    </source>
</evidence>
<gene>
    <name evidence="2" type="ORF">DNH61_08705</name>
</gene>
<dbReference type="AlphaFoldDB" id="A0A2W1LDW7"/>
<keyword evidence="1" id="KW-0472">Membrane</keyword>
<sequence>MEVLTLVYAVCFFGAAVFGVSPADLVLQLVIGTILLGIYLVLRHDRREQEKFRMWLDANRLQILSDRAFYNHIEIDRHTKFVQFDAAVSFGIFSTRRTSRLFVREVHFTLLQGMLFSLITLMFGWWALPVGPFRSISVLWRNVRGGHKITAQELIG</sequence>
<evidence type="ECO:0000256" key="1">
    <source>
        <dbReference type="SAM" id="Phobius"/>
    </source>
</evidence>